<gene>
    <name evidence="1" type="ORF">BTIS_1231</name>
</gene>
<dbReference type="CDD" id="cd12954">
    <property type="entry name" value="MMP_TTHA0227_like_1"/>
    <property type="match status" value="1"/>
</dbReference>
<sequence>MTKESDFTSLLRASGTVLPWEHKIYRNRHGRGIRQATFGIRMPRYRTKSGTFDGMVVAQLKRLNAAWPELLKNTECAVEDVPPSGPVSWEMKRAFLSQSFPAEHGSPARIVLYRKPIEQRSQSRLDMQFLIRDEIVARLADLTGRHPEDIDPDWGL</sequence>
<evidence type="ECO:0000313" key="2">
    <source>
        <dbReference type="Proteomes" id="UP000216444"/>
    </source>
</evidence>
<comment type="caution">
    <text evidence="1">The sequence shown here is derived from an EMBL/GenBank/DDBJ whole genome shotgun (WGS) entry which is preliminary data.</text>
</comment>
<evidence type="ECO:0000313" key="1">
    <source>
        <dbReference type="EMBL" id="OZG57990.1"/>
    </source>
</evidence>
<evidence type="ECO:0008006" key="3">
    <source>
        <dbReference type="Google" id="ProtNLM"/>
    </source>
</evidence>
<dbReference type="EMBL" id="MWWV01000006">
    <property type="protein sequence ID" value="OZG57990.1"/>
    <property type="molecule type" value="Genomic_DNA"/>
</dbReference>
<dbReference type="Pfam" id="PF06262">
    <property type="entry name" value="Zincin_1"/>
    <property type="match status" value="1"/>
</dbReference>
<reference evidence="1 2" key="1">
    <citation type="journal article" date="2017" name="BMC Genomics">
        <title>Comparative genomic and phylogenomic analyses of the Bifidobacteriaceae family.</title>
        <authorList>
            <person name="Lugli G.A."/>
            <person name="Milani C."/>
            <person name="Turroni F."/>
            <person name="Duranti S."/>
            <person name="Mancabelli L."/>
            <person name="Mangifesta M."/>
            <person name="Ferrario C."/>
            <person name="Modesto M."/>
            <person name="Mattarelli P."/>
            <person name="Jiri K."/>
            <person name="van Sinderen D."/>
            <person name="Ventura M."/>
        </authorList>
    </citation>
    <scope>NUCLEOTIDE SEQUENCE [LARGE SCALE GENOMIC DNA]</scope>
    <source>
        <strain evidence="1 2">DSM 100201</strain>
    </source>
</reference>
<dbReference type="InterPro" id="IPR038555">
    <property type="entry name" value="Zincin_1_sf"/>
</dbReference>
<protein>
    <recommendedName>
        <fullName evidence="3">Metallopeptidase family protein</fullName>
    </recommendedName>
</protein>
<keyword evidence="2" id="KW-1185">Reference proteome</keyword>
<accession>A0A261FFN5</accession>
<proteinExistence type="predicted"/>
<dbReference type="InterPro" id="IPR010428">
    <property type="entry name" value="Zincin_1"/>
</dbReference>
<name>A0A261FFN5_9BIFI</name>
<dbReference type="SUPFAM" id="SSF55486">
    <property type="entry name" value="Metalloproteases ('zincins'), catalytic domain"/>
    <property type="match status" value="1"/>
</dbReference>
<organism evidence="1 2">
    <name type="scientific">Bifidobacterium tissieri</name>
    <dbReference type="NCBI Taxonomy" id="1630162"/>
    <lineage>
        <taxon>Bacteria</taxon>
        <taxon>Bacillati</taxon>
        <taxon>Actinomycetota</taxon>
        <taxon>Actinomycetes</taxon>
        <taxon>Bifidobacteriales</taxon>
        <taxon>Bifidobacteriaceae</taxon>
        <taxon>Bifidobacterium</taxon>
    </lineage>
</organism>
<dbReference type="RefSeq" id="WP_094663778.1">
    <property type="nucleotide sequence ID" value="NZ_MWWV01000006.1"/>
</dbReference>
<dbReference type="Proteomes" id="UP000216444">
    <property type="component" value="Unassembled WGS sequence"/>
</dbReference>
<dbReference type="Gene3D" id="3.30.2010.20">
    <property type="match status" value="1"/>
</dbReference>
<dbReference type="AlphaFoldDB" id="A0A261FFN5"/>